<keyword evidence="5" id="KW-1185">Reference proteome</keyword>
<comment type="caution">
    <text evidence="4">The sequence shown here is derived from an EMBL/GenBank/DDBJ whole genome shotgun (WGS) entry which is preliminary data.</text>
</comment>
<reference evidence="4 5" key="1">
    <citation type="submission" date="2024-01" db="EMBL/GenBank/DDBJ databases">
        <title>Genome insights into Plantactinospora veratri sp. nov.</title>
        <authorList>
            <person name="Wang L."/>
        </authorList>
    </citation>
    <scope>NUCLEOTIDE SEQUENCE [LARGE SCALE GENOMIC DNA]</scope>
    <source>
        <strain evidence="4 5">NEAU-FHS4</strain>
    </source>
</reference>
<gene>
    <name evidence="4" type="ORF">V1634_32580</name>
</gene>
<dbReference type="PROSITE" id="PS50075">
    <property type="entry name" value="CARRIER"/>
    <property type="match status" value="1"/>
</dbReference>
<dbReference type="SUPFAM" id="SSF47336">
    <property type="entry name" value="ACP-like"/>
    <property type="match status" value="1"/>
</dbReference>
<dbReference type="RefSeq" id="WP_331211464.1">
    <property type="nucleotide sequence ID" value="NZ_JAZGQL010000036.1"/>
</dbReference>
<evidence type="ECO:0000256" key="2">
    <source>
        <dbReference type="ARBA" id="ARBA00022553"/>
    </source>
</evidence>
<dbReference type="SMART" id="SM00823">
    <property type="entry name" value="PKS_PP"/>
    <property type="match status" value="1"/>
</dbReference>
<dbReference type="Proteomes" id="UP001339911">
    <property type="component" value="Unassembled WGS sequence"/>
</dbReference>
<accession>A0ABU7SNM3</accession>
<dbReference type="Gene3D" id="1.10.1200.10">
    <property type="entry name" value="ACP-like"/>
    <property type="match status" value="1"/>
</dbReference>
<evidence type="ECO:0000256" key="1">
    <source>
        <dbReference type="ARBA" id="ARBA00022450"/>
    </source>
</evidence>
<keyword evidence="1" id="KW-0596">Phosphopantetheine</keyword>
<dbReference type="Pfam" id="PF00550">
    <property type="entry name" value="PP-binding"/>
    <property type="match status" value="1"/>
</dbReference>
<organism evidence="4 5">
    <name type="scientific">Plantactinospora veratri</name>
    <dbReference type="NCBI Taxonomy" id="1436122"/>
    <lineage>
        <taxon>Bacteria</taxon>
        <taxon>Bacillati</taxon>
        <taxon>Actinomycetota</taxon>
        <taxon>Actinomycetes</taxon>
        <taxon>Micromonosporales</taxon>
        <taxon>Micromonosporaceae</taxon>
        <taxon>Plantactinospora</taxon>
    </lineage>
</organism>
<keyword evidence="2" id="KW-0597">Phosphoprotein</keyword>
<dbReference type="SMART" id="SM01294">
    <property type="entry name" value="PKS_PP_betabranch"/>
    <property type="match status" value="1"/>
</dbReference>
<evidence type="ECO:0000313" key="4">
    <source>
        <dbReference type="EMBL" id="MEE6311571.1"/>
    </source>
</evidence>
<name>A0ABU7SNM3_9ACTN</name>
<dbReference type="InterPro" id="IPR020806">
    <property type="entry name" value="PKS_PP-bd"/>
</dbReference>
<dbReference type="InterPro" id="IPR009081">
    <property type="entry name" value="PP-bd_ACP"/>
</dbReference>
<protein>
    <submittedName>
        <fullName evidence="4">Acyl carrier protein</fullName>
    </submittedName>
</protein>
<dbReference type="EMBL" id="JAZGQL010000036">
    <property type="protein sequence ID" value="MEE6311571.1"/>
    <property type="molecule type" value="Genomic_DNA"/>
</dbReference>
<dbReference type="InterPro" id="IPR036736">
    <property type="entry name" value="ACP-like_sf"/>
</dbReference>
<evidence type="ECO:0000313" key="5">
    <source>
        <dbReference type="Proteomes" id="UP001339911"/>
    </source>
</evidence>
<evidence type="ECO:0000259" key="3">
    <source>
        <dbReference type="PROSITE" id="PS50075"/>
    </source>
</evidence>
<feature type="domain" description="Carrier" evidence="3">
    <location>
        <begin position="8"/>
        <end position="85"/>
    </location>
</feature>
<proteinExistence type="predicted"/>
<sequence>MSGTIQDTSVDAIRSWLVGRIAFYLQRSAEEIDADAPLVEIGLDSVYAMTLSGDVEERFDIEVEPTMAWDHPTVNALANHLHGVLGARG</sequence>